<dbReference type="Proteomes" id="UP000007801">
    <property type="component" value="Unassembled WGS sequence"/>
</dbReference>
<dbReference type="EMBL" id="CH902619">
    <property type="protein sequence ID" value="KPU76191.1"/>
    <property type="molecule type" value="Genomic_DNA"/>
</dbReference>
<name>A0A0P8XNJ2_DROAN</name>
<dbReference type="OrthoDB" id="7727171at2759"/>
<dbReference type="PANTHER" id="PTHR20898:SF0">
    <property type="entry name" value="DAEDALUS ON 3-RELATED"/>
    <property type="match status" value="1"/>
</dbReference>
<accession>A0A0P8XNJ2</accession>
<dbReference type="PANTHER" id="PTHR20898">
    <property type="entry name" value="DAEDALUS ON 3-RELATED-RELATED"/>
    <property type="match status" value="1"/>
</dbReference>
<gene>
    <name evidence="1" type="primary">Dana\GF27563</name>
    <name evidence="1" type="ORF">GF27563</name>
</gene>
<dbReference type="Pfam" id="PF06477">
    <property type="entry name" value="DUF1091"/>
    <property type="match status" value="1"/>
</dbReference>
<sequence length="100" mass="11724">MNGFKPFLYNVTIDGCKFLKNPCSSPQTKYFYDFYKDFSNMNHSCPYNHDLVVENMTEYSINHRLTKIVPFPEGDYMLQLLYAAYGVNRAIVKIYISLVL</sequence>
<protein>
    <submittedName>
        <fullName evidence="1">Uncharacterized protein</fullName>
    </submittedName>
</protein>
<evidence type="ECO:0000313" key="2">
    <source>
        <dbReference type="Proteomes" id="UP000007801"/>
    </source>
</evidence>
<proteinExistence type="predicted"/>
<dbReference type="AlphaFoldDB" id="A0A0P8XNJ2"/>
<dbReference type="InterPro" id="IPR010512">
    <property type="entry name" value="DUF1091"/>
</dbReference>
<reference evidence="1 2" key="1">
    <citation type="journal article" date="2007" name="Nature">
        <title>Evolution of genes and genomes on the Drosophila phylogeny.</title>
        <authorList>
            <consortium name="Drosophila 12 Genomes Consortium"/>
            <person name="Clark A.G."/>
            <person name="Eisen M.B."/>
            <person name="Smith D.R."/>
            <person name="Bergman C.M."/>
            <person name="Oliver B."/>
            <person name="Markow T.A."/>
            <person name="Kaufman T.C."/>
            <person name="Kellis M."/>
            <person name="Gelbart W."/>
            <person name="Iyer V.N."/>
            <person name="Pollard D.A."/>
            <person name="Sackton T.B."/>
            <person name="Larracuente A.M."/>
            <person name="Singh N.D."/>
            <person name="Abad J.P."/>
            <person name="Abt D.N."/>
            <person name="Adryan B."/>
            <person name="Aguade M."/>
            <person name="Akashi H."/>
            <person name="Anderson W.W."/>
            <person name="Aquadro C.F."/>
            <person name="Ardell D.H."/>
            <person name="Arguello R."/>
            <person name="Artieri C.G."/>
            <person name="Barbash D.A."/>
            <person name="Barker D."/>
            <person name="Barsanti P."/>
            <person name="Batterham P."/>
            <person name="Batzoglou S."/>
            <person name="Begun D."/>
            <person name="Bhutkar A."/>
            <person name="Blanco E."/>
            <person name="Bosak S.A."/>
            <person name="Bradley R.K."/>
            <person name="Brand A.D."/>
            <person name="Brent M.R."/>
            <person name="Brooks A.N."/>
            <person name="Brown R.H."/>
            <person name="Butlin R.K."/>
            <person name="Caggese C."/>
            <person name="Calvi B.R."/>
            <person name="Bernardo de Carvalho A."/>
            <person name="Caspi A."/>
            <person name="Castrezana S."/>
            <person name="Celniker S.E."/>
            <person name="Chang J.L."/>
            <person name="Chapple C."/>
            <person name="Chatterji S."/>
            <person name="Chinwalla A."/>
            <person name="Civetta A."/>
            <person name="Clifton S.W."/>
            <person name="Comeron J.M."/>
            <person name="Costello J.C."/>
            <person name="Coyne J.A."/>
            <person name="Daub J."/>
            <person name="David R.G."/>
            <person name="Delcher A.L."/>
            <person name="Delehaunty K."/>
            <person name="Do C.B."/>
            <person name="Ebling H."/>
            <person name="Edwards K."/>
            <person name="Eickbush T."/>
            <person name="Evans J.D."/>
            <person name="Filipski A."/>
            <person name="Findeiss S."/>
            <person name="Freyhult E."/>
            <person name="Fulton L."/>
            <person name="Fulton R."/>
            <person name="Garcia A.C."/>
            <person name="Gardiner A."/>
            <person name="Garfield D.A."/>
            <person name="Garvin B.E."/>
            <person name="Gibson G."/>
            <person name="Gilbert D."/>
            <person name="Gnerre S."/>
            <person name="Godfrey J."/>
            <person name="Good R."/>
            <person name="Gotea V."/>
            <person name="Gravely B."/>
            <person name="Greenberg A.J."/>
            <person name="Griffiths-Jones S."/>
            <person name="Gross S."/>
            <person name="Guigo R."/>
            <person name="Gustafson E.A."/>
            <person name="Haerty W."/>
            <person name="Hahn M.W."/>
            <person name="Halligan D.L."/>
            <person name="Halpern A.L."/>
            <person name="Halter G.M."/>
            <person name="Han M.V."/>
            <person name="Heger A."/>
            <person name="Hillier L."/>
            <person name="Hinrichs A.S."/>
            <person name="Holmes I."/>
            <person name="Hoskins R.A."/>
            <person name="Hubisz M.J."/>
            <person name="Hultmark D."/>
            <person name="Huntley M.A."/>
            <person name="Jaffe D.B."/>
            <person name="Jagadeeshan S."/>
            <person name="Jeck W.R."/>
            <person name="Johnson J."/>
            <person name="Jones C.D."/>
            <person name="Jordan W.C."/>
            <person name="Karpen G.H."/>
            <person name="Kataoka E."/>
            <person name="Keightley P.D."/>
            <person name="Kheradpour P."/>
            <person name="Kirkness E.F."/>
            <person name="Koerich L.B."/>
            <person name="Kristiansen K."/>
            <person name="Kudrna D."/>
            <person name="Kulathinal R.J."/>
            <person name="Kumar S."/>
            <person name="Kwok R."/>
            <person name="Lander E."/>
            <person name="Langley C.H."/>
            <person name="Lapoint R."/>
            <person name="Lazzaro B.P."/>
            <person name="Lee S.J."/>
            <person name="Levesque L."/>
            <person name="Li R."/>
            <person name="Lin C.F."/>
            <person name="Lin M.F."/>
            <person name="Lindblad-Toh K."/>
            <person name="Llopart A."/>
            <person name="Long M."/>
            <person name="Low L."/>
            <person name="Lozovsky E."/>
            <person name="Lu J."/>
            <person name="Luo M."/>
            <person name="Machado C.A."/>
            <person name="Makalowski W."/>
            <person name="Marzo M."/>
            <person name="Matsuda M."/>
            <person name="Matzkin L."/>
            <person name="McAllister B."/>
            <person name="McBride C.S."/>
            <person name="McKernan B."/>
            <person name="McKernan K."/>
            <person name="Mendez-Lago M."/>
            <person name="Minx P."/>
            <person name="Mollenhauer M.U."/>
            <person name="Montooth K."/>
            <person name="Mount S.M."/>
            <person name="Mu X."/>
            <person name="Myers E."/>
            <person name="Negre B."/>
            <person name="Newfeld S."/>
            <person name="Nielsen R."/>
            <person name="Noor M.A."/>
            <person name="O'Grady P."/>
            <person name="Pachter L."/>
            <person name="Papaceit M."/>
            <person name="Parisi M.J."/>
            <person name="Parisi M."/>
            <person name="Parts L."/>
            <person name="Pedersen J.S."/>
            <person name="Pesole G."/>
            <person name="Phillippy A.M."/>
            <person name="Ponting C.P."/>
            <person name="Pop M."/>
            <person name="Porcelli D."/>
            <person name="Powell J.R."/>
            <person name="Prohaska S."/>
            <person name="Pruitt K."/>
            <person name="Puig M."/>
            <person name="Quesneville H."/>
            <person name="Ram K.R."/>
            <person name="Rand D."/>
            <person name="Rasmussen M.D."/>
            <person name="Reed L.K."/>
            <person name="Reenan R."/>
            <person name="Reily A."/>
            <person name="Remington K.A."/>
            <person name="Rieger T.T."/>
            <person name="Ritchie M.G."/>
            <person name="Robin C."/>
            <person name="Rogers Y.H."/>
            <person name="Rohde C."/>
            <person name="Rozas J."/>
            <person name="Rubenfield M.J."/>
            <person name="Ruiz A."/>
            <person name="Russo S."/>
            <person name="Salzberg S.L."/>
            <person name="Sanchez-Gracia A."/>
            <person name="Saranga D.J."/>
            <person name="Sato H."/>
            <person name="Schaeffer S.W."/>
            <person name="Schatz M.C."/>
            <person name="Schlenke T."/>
            <person name="Schwartz R."/>
            <person name="Segarra C."/>
            <person name="Singh R.S."/>
            <person name="Sirot L."/>
            <person name="Sirota M."/>
            <person name="Sisneros N.B."/>
            <person name="Smith C.D."/>
            <person name="Smith T.F."/>
            <person name="Spieth J."/>
            <person name="Stage D.E."/>
            <person name="Stark A."/>
            <person name="Stephan W."/>
            <person name="Strausberg R.L."/>
            <person name="Strempel S."/>
            <person name="Sturgill D."/>
            <person name="Sutton G."/>
            <person name="Sutton G.G."/>
            <person name="Tao W."/>
            <person name="Teichmann S."/>
            <person name="Tobari Y.N."/>
            <person name="Tomimura Y."/>
            <person name="Tsolas J.M."/>
            <person name="Valente V.L."/>
            <person name="Venter E."/>
            <person name="Venter J.C."/>
            <person name="Vicario S."/>
            <person name="Vieira F.G."/>
            <person name="Vilella A.J."/>
            <person name="Villasante A."/>
            <person name="Walenz B."/>
            <person name="Wang J."/>
            <person name="Wasserman M."/>
            <person name="Watts T."/>
            <person name="Wilson D."/>
            <person name="Wilson R.K."/>
            <person name="Wing R.A."/>
            <person name="Wolfner M.F."/>
            <person name="Wong A."/>
            <person name="Wong G.K."/>
            <person name="Wu C.I."/>
            <person name="Wu G."/>
            <person name="Yamamoto D."/>
            <person name="Yang H.P."/>
            <person name="Yang S.P."/>
            <person name="Yorke J.A."/>
            <person name="Yoshida K."/>
            <person name="Zdobnov E."/>
            <person name="Zhang P."/>
            <person name="Zhang Y."/>
            <person name="Zimin A.V."/>
            <person name="Baldwin J."/>
            <person name="Abdouelleil A."/>
            <person name="Abdulkadir J."/>
            <person name="Abebe A."/>
            <person name="Abera B."/>
            <person name="Abreu J."/>
            <person name="Acer S.C."/>
            <person name="Aftuck L."/>
            <person name="Alexander A."/>
            <person name="An P."/>
            <person name="Anderson E."/>
            <person name="Anderson S."/>
            <person name="Arachi H."/>
            <person name="Azer M."/>
            <person name="Bachantsang P."/>
            <person name="Barry A."/>
            <person name="Bayul T."/>
            <person name="Berlin A."/>
            <person name="Bessette D."/>
            <person name="Bloom T."/>
            <person name="Blye J."/>
            <person name="Boguslavskiy L."/>
            <person name="Bonnet C."/>
            <person name="Boukhgalter B."/>
            <person name="Bourzgui I."/>
            <person name="Brown A."/>
            <person name="Cahill P."/>
            <person name="Channer S."/>
            <person name="Cheshatsang Y."/>
            <person name="Chuda L."/>
            <person name="Citroen M."/>
            <person name="Collymore A."/>
            <person name="Cooke P."/>
            <person name="Costello M."/>
            <person name="D'Aco K."/>
            <person name="Daza R."/>
            <person name="De Haan G."/>
            <person name="DeGray S."/>
            <person name="DeMaso C."/>
            <person name="Dhargay N."/>
            <person name="Dooley K."/>
            <person name="Dooley E."/>
            <person name="Doricent M."/>
            <person name="Dorje P."/>
            <person name="Dorjee K."/>
            <person name="Dupes A."/>
            <person name="Elong R."/>
            <person name="Falk J."/>
            <person name="Farina A."/>
            <person name="Faro S."/>
            <person name="Ferguson D."/>
            <person name="Fisher S."/>
            <person name="Foley C.D."/>
            <person name="Franke A."/>
            <person name="Friedrich D."/>
            <person name="Gadbois L."/>
            <person name="Gearin G."/>
            <person name="Gearin C.R."/>
            <person name="Giannoukos G."/>
            <person name="Goode T."/>
            <person name="Graham J."/>
            <person name="Grandbois E."/>
            <person name="Grewal S."/>
            <person name="Gyaltsen K."/>
            <person name="Hafez N."/>
            <person name="Hagos B."/>
            <person name="Hall J."/>
            <person name="Henson C."/>
            <person name="Hollinger A."/>
            <person name="Honan T."/>
            <person name="Huard M.D."/>
            <person name="Hughes L."/>
            <person name="Hurhula B."/>
            <person name="Husby M.E."/>
            <person name="Kamat A."/>
            <person name="Kanga B."/>
            <person name="Kashin S."/>
            <person name="Khazanovich D."/>
            <person name="Kisner P."/>
            <person name="Lance K."/>
            <person name="Lara M."/>
            <person name="Lee W."/>
            <person name="Lennon N."/>
            <person name="Letendre F."/>
            <person name="LeVine R."/>
            <person name="Lipovsky A."/>
            <person name="Liu X."/>
            <person name="Liu J."/>
            <person name="Liu S."/>
            <person name="Lokyitsang T."/>
            <person name="Lokyitsang Y."/>
            <person name="Lubonja R."/>
            <person name="Lui A."/>
            <person name="MacDonald P."/>
            <person name="Magnisalis V."/>
            <person name="Maru K."/>
            <person name="Matthews C."/>
            <person name="McCusker W."/>
            <person name="McDonough S."/>
            <person name="Mehta T."/>
            <person name="Meldrim J."/>
            <person name="Meneus L."/>
            <person name="Mihai O."/>
            <person name="Mihalev A."/>
            <person name="Mihova T."/>
            <person name="Mittelman R."/>
            <person name="Mlenga V."/>
            <person name="Montmayeur A."/>
            <person name="Mulrain L."/>
            <person name="Navidi A."/>
            <person name="Naylor J."/>
            <person name="Negash T."/>
            <person name="Nguyen T."/>
            <person name="Nguyen N."/>
            <person name="Nicol R."/>
            <person name="Norbu C."/>
            <person name="Norbu N."/>
            <person name="Novod N."/>
            <person name="O'Neill B."/>
            <person name="Osman S."/>
            <person name="Markiewicz E."/>
            <person name="Oyono O.L."/>
            <person name="Patti C."/>
            <person name="Phunkhang P."/>
            <person name="Pierre F."/>
            <person name="Priest M."/>
            <person name="Raghuraman S."/>
            <person name="Rege F."/>
            <person name="Reyes R."/>
            <person name="Rise C."/>
            <person name="Rogov P."/>
            <person name="Ross K."/>
            <person name="Ryan E."/>
            <person name="Settipalli S."/>
            <person name="Shea T."/>
            <person name="Sherpa N."/>
            <person name="Shi L."/>
            <person name="Shih D."/>
            <person name="Sparrow T."/>
            <person name="Spaulding J."/>
            <person name="Stalker J."/>
            <person name="Stange-Thomann N."/>
            <person name="Stavropoulos S."/>
            <person name="Stone C."/>
            <person name="Strader C."/>
            <person name="Tesfaye S."/>
            <person name="Thomson T."/>
            <person name="Thoulutsang Y."/>
            <person name="Thoulutsang D."/>
            <person name="Topham K."/>
            <person name="Topping I."/>
            <person name="Tsamla T."/>
            <person name="Vassiliev H."/>
            <person name="Vo A."/>
            <person name="Wangchuk T."/>
            <person name="Wangdi T."/>
            <person name="Weiand M."/>
            <person name="Wilkinson J."/>
            <person name="Wilson A."/>
            <person name="Yadav S."/>
            <person name="Young G."/>
            <person name="Yu Q."/>
            <person name="Zembek L."/>
            <person name="Zhong D."/>
            <person name="Zimmer A."/>
            <person name="Zwirko Z."/>
            <person name="Jaffe D.B."/>
            <person name="Alvarez P."/>
            <person name="Brockman W."/>
            <person name="Butler J."/>
            <person name="Chin C."/>
            <person name="Gnerre S."/>
            <person name="Grabherr M."/>
            <person name="Kleber M."/>
            <person name="Mauceli E."/>
            <person name="MacCallum I."/>
        </authorList>
    </citation>
    <scope>NUCLEOTIDE SEQUENCE [LARGE SCALE GENOMIC DNA]</scope>
    <source>
        <strain evidence="2">Tucson 14024-0371.13</strain>
    </source>
</reference>
<keyword evidence="2" id="KW-1185">Reference proteome</keyword>
<dbReference type="SMART" id="SM00697">
    <property type="entry name" value="DM8"/>
    <property type="match status" value="1"/>
</dbReference>
<evidence type="ECO:0000313" key="1">
    <source>
        <dbReference type="EMBL" id="KPU76191.1"/>
    </source>
</evidence>
<organism evidence="1 2">
    <name type="scientific">Drosophila ananassae</name>
    <name type="common">Fruit fly</name>
    <dbReference type="NCBI Taxonomy" id="7217"/>
    <lineage>
        <taxon>Eukaryota</taxon>
        <taxon>Metazoa</taxon>
        <taxon>Ecdysozoa</taxon>
        <taxon>Arthropoda</taxon>
        <taxon>Hexapoda</taxon>
        <taxon>Insecta</taxon>
        <taxon>Pterygota</taxon>
        <taxon>Neoptera</taxon>
        <taxon>Endopterygota</taxon>
        <taxon>Diptera</taxon>
        <taxon>Brachycera</taxon>
        <taxon>Muscomorpha</taxon>
        <taxon>Ephydroidea</taxon>
        <taxon>Drosophilidae</taxon>
        <taxon>Drosophila</taxon>
        <taxon>Sophophora</taxon>
    </lineage>
</organism>
<dbReference type="InParanoid" id="A0A0P8XNJ2"/>